<dbReference type="Proteomes" id="UP001497482">
    <property type="component" value="Chromosome 14"/>
</dbReference>
<name>A0AAV2JYZ6_KNICA</name>
<evidence type="ECO:0000313" key="1">
    <source>
        <dbReference type="EMBL" id="CAL1580722.1"/>
    </source>
</evidence>
<dbReference type="GO" id="GO:0045505">
    <property type="term" value="F:dynein intermediate chain binding"/>
    <property type="evidence" value="ECO:0007669"/>
    <property type="project" value="InterPro"/>
</dbReference>
<organism evidence="1 2">
    <name type="scientific">Knipowitschia caucasica</name>
    <name type="common">Caucasian dwarf goby</name>
    <name type="synonym">Pomatoschistus caucasicus</name>
    <dbReference type="NCBI Taxonomy" id="637954"/>
    <lineage>
        <taxon>Eukaryota</taxon>
        <taxon>Metazoa</taxon>
        <taxon>Chordata</taxon>
        <taxon>Craniata</taxon>
        <taxon>Vertebrata</taxon>
        <taxon>Euteleostomi</taxon>
        <taxon>Actinopterygii</taxon>
        <taxon>Neopterygii</taxon>
        <taxon>Teleostei</taxon>
        <taxon>Neoteleostei</taxon>
        <taxon>Acanthomorphata</taxon>
        <taxon>Gobiaria</taxon>
        <taxon>Gobiiformes</taxon>
        <taxon>Gobioidei</taxon>
        <taxon>Gobiidae</taxon>
        <taxon>Gobiinae</taxon>
        <taxon>Knipowitschia</taxon>
    </lineage>
</organism>
<gene>
    <name evidence="1" type="ORF">KC01_LOCUS11535</name>
</gene>
<dbReference type="PANTHER" id="PTHR45703">
    <property type="entry name" value="DYNEIN HEAVY CHAIN"/>
    <property type="match status" value="1"/>
</dbReference>
<dbReference type="GO" id="GO:0030286">
    <property type="term" value="C:dynein complex"/>
    <property type="evidence" value="ECO:0007669"/>
    <property type="project" value="InterPro"/>
</dbReference>
<dbReference type="GO" id="GO:0051959">
    <property type="term" value="F:dynein light intermediate chain binding"/>
    <property type="evidence" value="ECO:0007669"/>
    <property type="project" value="InterPro"/>
</dbReference>
<dbReference type="GO" id="GO:0007018">
    <property type="term" value="P:microtubule-based movement"/>
    <property type="evidence" value="ECO:0007669"/>
    <property type="project" value="InterPro"/>
</dbReference>
<dbReference type="AlphaFoldDB" id="A0AAV2JYZ6"/>
<dbReference type="InterPro" id="IPR026983">
    <property type="entry name" value="DHC"/>
</dbReference>
<keyword evidence="2" id="KW-1185">Reference proteome</keyword>
<dbReference type="PANTHER" id="PTHR45703:SF4">
    <property type="entry name" value="DYNEIN AXONEMAL HEAVY CHAIN 17"/>
    <property type="match status" value="1"/>
</dbReference>
<protein>
    <submittedName>
        <fullName evidence="1">Uncharacterized protein</fullName>
    </submittedName>
</protein>
<evidence type="ECO:0000313" key="2">
    <source>
        <dbReference type="Proteomes" id="UP001497482"/>
    </source>
</evidence>
<reference evidence="1 2" key="1">
    <citation type="submission" date="2024-04" db="EMBL/GenBank/DDBJ databases">
        <authorList>
            <person name="Waldvogel A.-M."/>
            <person name="Schoenle A."/>
        </authorList>
    </citation>
    <scope>NUCLEOTIDE SEQUENCE [LARGE SCALE GENOMIC DNA]</scope>
</reference>
<proteinExistence type="predicted"/>
<dbReference type="EMBL" id="OZ035836">
    <property type="protein sequence ID" value="CAL1580722.1"/>
    <property type="molecule type" value="Genomic_DNA"/>
</dbReference>
<accession>A0AAV2JYZ6</accession>
<sequence length="227" mass="26310">MEDMAELQDMHALLMSRVQSVVTACCEYRSSLEQYAYLYVEDRREVLRLFLLHGHVLTDHERKMNTPGSIPESPPTLDCFREQVDRYEKLYEEIQALQTVYVFHGWLRVDSSSMKAALLNTVNKWSSMFKQHLMEHVINSLSELEQFISDTGQGLEQHVEKGEYSALVGLLSHLLAVKSRQQTTDAMFEPIQQTIALLQDYGQELPDMVYKHLQVRPMNTRGLLSEQ</sequence>